<proteinExistence type="predicted"/>
<gene>
    <name evidence="1" type="ORF">UFOPK2579_00088</name>
</gene>
<dbReference type="AlphaFoldDB" id="A0A6J6NGU1"/>
<sequence length="78" mass="8220">MVLEMSVSDVRAKRRVLVLLHELGWSAESGSVRTAHPFSIVVNDVPDADLATLRRVIATADPGATTIGITRPVAAVAA</sequence>
<accession>A0A6J6NGU1</accession>
<organism evidence="1">
    <name type="scientific">freshwater metagenome</name>
    <dbReference type="NCBI Taxonomy" id="449393"/>
    <lineage>
        <taxon>unclassified sequences</taxon>
        <taxon>metagenomes</taxon>
        <taxon>ecological metagenomes</taxon>
    </lineage>
</organism>
<dbReference type="EMBL" id="CAEZXR010000005">
    <property type="protein sequence ID" value="CAB4685452.1"/>
    <property type="molecule type" value="Genomic_DNA"/>
</dbReference>
<reference evidence="1" key="1">
    <citation type="submission" date="2020-05" db="EMBL/GenBank/DDBJ databases">
        <authorList>
            <person name="Chiriac C."/>
            <person name="Salcher M."/>
            <person name="Ghai R."/>
            <person name="Kavagutti S V."/>
        </authorList>
    </citation>
    <scope>NUCLEOTIDE SEQUENCE</scope>
</reference>
<evidence type="ECO:0000313" key="1">
    <source>
        <dbReference type="EMBL" id="CAB4685452.1"/>
    </source>
</evidence>
<protein>
    <submittedName>
        <fullName evidence="1">Unannotated protein</fullName>
    </submittedName>
</protein>
<name>A0A6J6NGU1_9ZZZZ</name>